<dbReference type="Pfam" id="PF09425">
    <property type="entry name" value="Jas_motif"/>
    <property type="match status" value="1"/>
</dbReference>
<evidence type="ECO:0000313" key="2">
    <source>
        <dbReference type="Proteomes" id="UP001327560"/>
    </source>
</evidence>
<organism evidence="1 2">
    <name type="scientific">Canna indica</name>
    <name type="common">Indian-shot</name>
    <dbReference type="NCBI Taxonomy" id="4628"/>
    <lineage>
        <taxon>Eukaryota</taxon>
        <taxon>Viridiplantae</taxon>
        <taxon>Streptophyta</taxon>
        <taxon>Embryophyta</taxon>
        <taxon>Tracheophyta</taxon>
        <taxon>Spermatophyta</taxon>
        <taxon>Magnoliopsida</taxon>
        <taxon>Liliopsida</taxon>
        <taxon>Zingiberales</taxon>
        <taxon>Cannaceae</taxon>
        <taxon>Canna</taxon>
    </lineage>
</organism>
<reference evidence="1 2" key="1">
    <citation type="submission" date="2023-10" db="EMBL/GenBank/DDBJ databases">
        <title>Chromosome-scale genome assembly provides insights into flower coloration mechanisms of Canna indica.</title>
        <authorList>
            <person name="Li C."/>
        </authorList>
    </citation>
    <scope>NUCLEOTIDE SEQUENCE [LARGE SCALE GENOMIC DNA]</scope>
    <source>
        <tissue evidence="1">Flower</tissue>
    </source>
</reference>
<keyword evidence="2" id="KW-1185">Reference proteome</keyword>
<proteinExistence type="predicted"/>
<evidence type="ECO:0000313" key="1">
    <source>
        <dbReference type="EMBL" id="WOK98298.1"/>
    </source>
</evidence>
<dbReference type="Proteomes" id="UP001327560">
    <property type="component" value="Chromosome 2"/>
</dbReference>
<dbReference type="AlphaFoldDB" id="A0AAQ3JY38"/>
<gene>
    <name evidence="1" type="ORF">Cni_G07008</name>
</gene>
<name>A0AAQ3JY38_9LILI</name>
<protein>
    <submittedName>
        <fullName evidence="1">Uncharacterized protein</fullName>
    </submittedName>
</protein>
<sequence>MSSAIPQAQKASLARFLEKKKERMTNGMPYSCTHTALEKVNGFESCNFSSTSSLADIHLPMYQKDSWFATQRKNIMQSMESLSTELTI</sequence>
<dbReference type="EMBL" id="CP136891">
    <property type="protein sequence ID" value="WOK98298.1"/>
    <property type="molecule type" value="Genomic_DNA"/>
</dbReference>
<dbReference type="InterPro" id="IPR018467">
    <property type="entry name" value="CCT_CS"/>
</dbReference>
<accession>A0AAQ3JY38</accession>